<keyword evidence="2" id="KW-1185">Reference proteome</keyword>
<name>A0ABP7WVI6_9ACTN</name>
<accession>A0ABP7WVI6</accession>
<reference evidence="2" key="1">
    <citation type="journal article" date="2019" name="Int. J. Syst. Evol. Microbiol.">
        <title>The Global Catalogue of Microorganisms (GCM) 10K type strain sequencing project: providing services to taxonomists for standard genome sequencing and annotation.</title>
        <authorList>
            <consortium name="The Broad Institute Genomics Platform"/>
            <consortium name="The Broad Institute Genome Sequencing Center for Infectious Disease"/>
            <person name="Wu L."/>
            <person name="Ma J."/>
        </authorList>
    </citation>
    <scope>NUCLEOTIDE SEQUENCE [LARGE SCALE GENOMIC DNA]</scope>
    <source>
        <strain evidence="2">JCM 16702</strain>
    </source>
</reference>
<dbReference type="InterPro" id="IPR045428">
    <property type="entry name" value="EACC1"/>
</dbReference>
<dbReference type="RefSeq" id="WP_344956657.1">
    <property type="nucleotide sequence ID" value="NZ_BAAAZG010000057.1"/>
</dbReference>
<dbReference type="EMBL" id="BAAAZG010000057">
    <property type="protein sequence ID" value="GAA4097897.1"/>
    <property type="molecule type" value="Genomic_DNA"/>
</dbReference>
<evidence type="ECO:0000313" key="1">
    <source>
        <dbReference type="EMBL" id="GAA4097897.1"/>
    </source>
</evidence>
<dbReference type="Proteomes" id="UP001500683">
    <property type="component" value="Unassembled WGS sequence"/>
</dbReference>
<protein>
    <submittedName>
        <fullName evidence="1">Uncharacterized protein</fullName>
    </submittedName>
</protein>
<comment type="caution">
    <text evidence="1">The sequence shown here is derived from an EMBL/GenBank/DDBJ whole genome shotgun (WGS) entry which is preliminary data.</text>
</comment>
<organism evidence="1 2">
    <name type="scientific">Actinomadura miaoliensis</name>
    <dbReference type="NCBI Taxonomy" id="430685"/>
    <lineage>
        <taxon>Bacteria</taxon>
        <taxon>Bacillati</taxon>
        <taxon>Actinomycetota</taxon>
        <taxon>Actinomycetes</taxon>
        <taxon>Streptosporangiales</taxon>
        <taxon>Thermomonosporaceae</taxon>
        <taxon>Actinomadura</taxon>
    </lineage>
</organism>
<sequence length="169" mass="17775">MTTSEVTGSLSDRSVLLSLQELTEDIGPADGADTPSDSNEAQSLVTALLAAGAAPATTPEIAAMPEEQCLDAARRLLAHLARDPDTAERTRAVLADPPADEQMSVETAITGAVVLGALVAWLQTKVDIKISRKDGRSQFEFRLTKNPTSPGALRDLAATVTRMLQGPPQ</sequence>
<dbReference type="Pfam" id="PF19953">
    <property type="entry name" value="EACC1"/>
    <property type="match status" value="1"/>
</dbReference>
<evidence type="ECO:0000313" key="2">
    <source>
        <dbReference type="Proteomes" id="UP001500683"/>
    </source>
</evidence>
<gene>
    <name evidence="1" type="ORF">GCM10022214_72680</name>
</gene>
<proteinExistence type="predicted"/>